<dbReference type="Gene3D" id="3.40.50.720">
    <property type="entry name" value="NAD(P)-binding Rossmann-like Domain"/>
    <property type="match status" value="1"/>
</dbReference>
<dbReference type="Proteomes" id="UP000277212">
    <property type="component" value="Unassembled WGS sequence"/>
</dbReference>
<proteinExistence type="inferred from homology"/>
<dbReference type="AlphaFoldDB" id="A0A3M2SFQ5"/>
<comment type="similarity">
    <text evidence="1">Belongs to the short-chain dehydrogenases/reductases (SDR) family.</text>
</comment>
<keyword evidence="4" id="KW-1185">Reference proteome</keyword>
<dbReference type="PRINTS" id="PR00080">
    <property type="entry name" value="SDRFAMILY"/>
</dbReference>
<dbReference type="PANTHER" id="PTHR42760:SF124">
    <property type="entry name" value="SHORT-CHAIN DEHYDROGENASE_REDUCTASE"/>
    <property type="match status" value="1"/>
</dbReference>
<dbReference type="CDD" id="cd05233">
    <property type="entry name" value="SDR_c"/>
    <property type="match status" value="1"/>
</dbReference>
<sequence length="274" mass="29265">MTAPTSIHRLSGKVCIVTGASSGLGRAISLGYSREGASVVCADLQPKARADVNGEEAISTDELIRSKGGKAIFVQTDVGKAKDVEALVTKAVAEFGRIDVLVNNAGISVEAGHKPLKIHETPEEWWDKTMNVNVKSIFLTSKYVIAQMLKQEKPETSDRGWIINISSIYGIVAGRHISSYCASKGAVSNLTRQVALDYAKDGIHCNAICPGYTETAIFADTIKHNDMESIRSLHPLHGTGVPEDLVGAAVFLASQEARWITGVCLPVDGGFTAQ</sequence>
<reference evidence="3 4" key="1">
    <citation type="submission" date="2017-06" db="EMBL/GenBank/DDBJ databases">
        <title>Comparative genomic analysis of Ambrosia Fusariam Clade fungi.</title>
        <authorList>
            <person name="Stajich J.E."/>
            <person name="Carrillo J."/>
            <person name="Kijimoto T."/>
            <person name="Eskalen A."/>
            <person name="O'Donnell K."/>
            <person name="Kasson M."/>
        </authorList>
    </citation>
    <scope>NUCLEOTIDE SEQUENCE [LARGE SCALE GENOMIC DNA]</scope>
    <source>
        <strain evidence="3">UCR3666</strain>
    </source>
</reference>
<dbReference type="Pfam" id="PF13561">
    <property type="entry name" value="adh_short_C2"/>
    <property type="match status" value="1"/>
</dbReference>
<dbReference type="NCBIfam" id="NF005559">
    <property type="entry name" value="PRK07231.1"/>
    <property type="match status" value="1"/>
</dbReference>
<comment type="caution">
    <text evidence="3">The sequence shown here is derived from an EMBL/GenBank/DDBJ whole genome shotgun (WGS) entry which is preliminary data.</text>
</comment>
<accession>A0A3M2SFQ5</accession>
<dbReference type="InterPro" id="IPR036291">
    <property type="entry name" value="NAD(P)-bd_dom_sf"/>
</dbReference>
<keyword evidence="2" id="KW-0521">NADP</keyword>
<evidence type="ECO:0000313" key="4">
    <source>
        <dbReference type="Proteomes" id="UP000277212"/>
    </source>
</evidence>
<dbReference type="InterPro" id="IPR020904">
    <property type="entry name" value="Sc_DH/Rdtase_CS"/>
</dbReference>
<evidence type="ECO:0000256" key="2">
    <source>
        <dbReference type="ARBA" id="ARBA00022857"/>
    </source>
</evidence>
<dbReference type="PANTHER" id="PTHR42760">
    <property type="entry name" value="SHORT-CHAIN DEHYDROGENASES/REDUCTASES FAMILY MEMBER"/>
    <property type="match status" value="1"/>
</dbReference>
<dbReference type="OrthoDB" id="417891at2759"/>
<dbReference type="SUPFAM" id="SSF51735">
    <property type="entry name" value="NAD(P)-binding Rossmann-fold domains"/>
    <property type="match status" value="1"/>
</dbReference>
<protein>
    <submittedName>
        <fullName evidence="3">Uncharacterized protein</fullName>
    </submittedName>
</protein>
<evidence type="ECO:0000313" key="3">
    <source>
        <dbReference type="EMBL" id="RMJ16403.1"/>
    </source>
</evidence>
<organism evidence="3 4">
    <name type="scientific">Fusarium kuroshium</name>
    <dbReference type="NCBI Taxonomy" id="2010991"/>
    <lineage>
        <taxon>Eukaryota</taxon>
        <taxon>Fungi</taxon>
        <taxon>Dikarya</taxon>
        <taxon>Ascomycota</taxon>
        <taxon>Pezizomycotina</taxon>
        <taxon>Sordariomycetes</taxon>
        <taxon>Hypocreomycetidae</taxon>
        <taxon>Hypocreales</taxon>
        <taxon>Nectriaceae</taxon>
        <taxon>Fusarium</taxon>
        <taxon>Fusarium solani species complex</taxon>
    </lineage>
</organism>
<gene>
    <name evidence="3" type="ORF">CDV36_003935</name>
</gene>
<dbReference type="PROSITE" id="PS00061">
    <property type="entry name" value="ADH_SHORT"/>
    <property type="match status" value="1"/>
</dbReference>
<evidence type="ECO:0000256" key="1">
    <source>
        <dbReference type="ARBA" id="ARBA00006484"/>
    </source>
</evidence>
<dbReference type="EMBL" id="NKUJ01000048">
    <property type="protein sequence ID" value="RMJ16403.1"/>
    <property type="molecule type" value="Genomic_DNA"/>
</dbReference>
<dbReference type="FunFam" id="3.40.50.720:FF:000084">
    <property type="entry name" value="Short-chain dehydrogenase reductase"/>
    <property type="match status" value="1"/>
</dbReference>
<dbReference type="STRING" id="2010991.A0A3M2SFQ5"/>
<dbReference type="PRINTS" id="PR00081">
    <property type="entry name" value="GDHRDH"/>
</dbReference>
<name>A0A3M2SFQ5_9HYPO</name>
<dbReference type="GO" id="GO:0016616">
    <property type="term" value="F:oxidoreductase activity, acting on the CH-OH group of donors, NAD or NADP as acceptor"/>
    <property type="evidence" value="ECO:0007669"/>
    <property type="project" value="TreeGrafter"/>
</dbReference>
<dbReference type="InterPro" id="IPR002347">
    <property type="entry name" value="SDR_fam"/>
</dbReference>